<accession>A0A383DHP0</accession>
<reference evidence="1" key="1">
    <citation type="submission" date="2018-05" db="EMBL/GenBank/DDBJ databases">
        <authorList>
            <person name="Lanie J.A."/>
            <person name="Ng W.-L."/>
            <person name="Kazmierczak K.M."/>
            <person name="Andrzejewski T.M."/>
            <person name="Davidsen T.M."/>
            <person name="Wayne K.J."/>
            <person name="Tettelin H."/>
            <person name="Glass J.I."/>
            <person name="Rusch D."/>
            <person name="Podicherti R."/>
            <person name="Tsui H.-C.T."/>
            <person name="Winkler M.E."/>
        </authorList>
    </citation>
    <scope>NUCLEOTIDE SEQUENCE</scope>
</reference>
<feature type="non-terminal residue" evidence="1">
    <location>
        <position position="1"/>
    </location>
</feature>
<organism evidence="1">
    <name type="scientific">marine metagenome</name>
    <dbReference type="NCBI Taxonomy" id="408172"/>
    <lineage>
        <taxon>unclassified sequences</taxon>
        <taxon>metagenomes</taxon>
        <taxon>ecological metagenomes</taxon>
    </lineage>
</organism>
<dbReference type="EMBL" id="UINC01217378">
    <property type="protein sequence ID" value="SVE43951.1"/>
    <property type="molecule type" value="Genomic_DNA"/>
</dbReference>
<evidence type="ECO:0000313" key="1">
    <source>
        <dbReference type="EMBL" id="SVE43951.1"/>
    </source>
</evidence>
<sequence length="26" mass="2849">ISFNLILGIVLSLIGSYRGIAKYLPK</sequence>
<dbReference type="AlphaFoldDB" id="A0A383DHP0"/>
<proteinExistence type="predicted"/>
<protein>
    <submittedName>
        <fullName evidence="1">Uncharacterized protein</fullName>
    </submittedName>
</protein>
<name>A0A383DHP0_9ZZZZ</name>
<gene>
    <name evidence="1" type="ORF">METZ01_LOCUS496805</name>
</gene>